<dbReference type="Proteomes" id="UP000695562">
    <property type="component" value="Unassembled WGS sequence"/>
</dbReference>
<dbReference type="InterPro" id="IPR054484">
    <property type="entry name" value="ComC_SSD"/>
</dbReference>
<dbReference type="PANTHER" id="PTHR31378:SF17">
    <property type="match status" value="1"/>
</dbReference>
<protein>
    <recommendedName>
        <fullName evidence="9">EGF-like domain-containing protein</fullName>
    </recommendedName>
</protein>
<dbReference type="InterPro" id="IPR057709">
    <property type="entry name" value="DUF7949"/>
</dbReference>
<evidence type="ECO:0008006" key="9">
    <source>
        <dbReference type="Google" id="ProtNLM"/>
    </source>
</evidence>
<gene>
    <name evidence="7" type="ORF">CYY_008391</name>
</gene>
<dbReference type="InterPro" id="IPR055463">
    <property type="entry name" value="DUF7035"/>
</dbReference>
<accession>A0A8J4PLP7</accession>
<dbReference type="OrthoDB" id="24244at2759"/>
<evidence type="ECO:0000259" key="4">
    <source>
        <dbReference type="Pfam" id="PF23034"/>
    </source>
</evidence>
<sequence>MVLDLIVMKEDLDPDISSIKFNDMDFTTTIPTLVQEPYYYYRDLKTDLLFQGLQMLYVEVNGVKISNHSIACVDPIANLVFNYPAQDVIRPSSNSKKYFKLPNITHTILPTTFYTSTSRGPYDYQVKQDPIFQEILFFDFNLVYNRIKSIDIDFTLSWGTSSTKTFNYKSFLDYYTGNTYSFTPNLIQTDKGDFYRPVLYCQVPTPNYRNLTFTLLETDYVAFPVTSSIESTDFIMIPYQNQETSTFVAYDSAGSLSVEAITKTTKINPIPNLSTIISVNLEDKIYPFLKVYAVTTLYDIVQPPSLDYLHYAKYSWHDVPQFIHPLYSLVSGSPVSKFSYFFYKRFPPYFTIQKNLVNTSVMYITELTYISIIVTHNVTDIINLHNGKGQAILSIDISDDYSGFCNLNYNQLFTINSANIVSGDLKAGKFQKIIYISDLFPPTLTIEDHAANSVVYENIYNFKSNKIDKSFNKLFNAFDISLFYFENKNVNLTSNGYLNTLYLNFTTAGPDTTIFFTCKVFSEPINYRDYPFYYNETLGLYSIPFYLPAKMATRDYLNYSIWISSYEINYEAIEAKVGKNSTLSVFNDLQGDEMPPIITNIQFIGNPTTITYDQTLTTPTKIGWVLTIVDSSGLESANFTVTSQLDPIGYNFTLTPNDKIAGTSLSGDYEIPLIFSPSNCTASQVFKISYASLRDVNGRLSQLNARESTTKVRVILNPFYKFVEFNTDVTLTCTSVPTNTISSSFQNLILKQDYDTAKKKLYIAFDIVMEAPLLKNKPLLMLESFIGKEIQMYECESFVMTNNENIYSYNFTCTPPYGFGYPNHIFANPFGIFNRYYYIIGSRFPTTIFVNFTREISLESGTITPSKSNLLKLYGNNLIDLDISICSFDLIFPNRSQHLDYIPPSYFIYQPLALSFLAPAYIRTDFLIIVKSPMGISQEINIIYSGDPYFPSSSESQSISSSSLDQSLSDSSSKGLPCPGNPICGGKEKGTCQYNRCICQSPYTGLDCTSIIIPIDYNPNTTNPNTNITIDIPTSNGEKKDIKLSSLIQVVSLLELDSNQNILQEFIFKEWVFTNITTTVPQYLYETTILHNNHTTYINVTVSFFEYQQFIVFAQQNITMNSNSLKYQVSMSSYEFQSKLNYLQLVMQTNFTSGEEESSCSYTEFVDFENDKEEYLLMQINGNSFNGRFIKTAIIDDRVTTISNTLLDSKYNIVNSDKTTSSFIGINIPIYSKQALIDPDFSLVISIDSAKDKKGSICSSSAKSKLSGAQIAGIVIGVVVITTSAVVVSVYLIYKNIQKKKNIKSMEMKMKQLN</sequence>
<evidence type="ECO:0000313" key="8">
    <source>
        <dbReference type="Proteomes" id="UP000695562"/>
    </source>
</evidence>
<feature type="domain" description="DUF7949" evidence="6">
    <location>
        <begin position="978"/>
        <end position="1011"/>
    </location>
</feature>
<keyword evidence="2" id="KW-0472">Membrane</keyword>
<evidence type="ECO:0000256" key="2">
    <source>
        <dbReference type="SAM" id="Phobius"/>
    </source>
</evidence>
<feature type="domain" description="ComC supersandwich" evidence="3">
    <location>
        <begin position="1026"/>
        <end position="1244"/>
    </location>
</feature>
<dbReference type="Pfam" id="PF25820">
    <property type="entry name" value="DUF7949"/>
    <property type="match status" value="1"/>
</dbReference>
<evidence type="ECO:0000259" key="5">
    <source>
        <dbReference type="Pfam" id="PF24893"/>
    </source>
</evidence>
<dbReference type="Pfam" id="PF23034">
    <property type="entry name" value="DUF7035"/>
    <property type="match status" value="1"/>
</dbReference>
<evidence type="ECO:0000259" key="3">
    <source>
        <dbReference type="Pfam" id="PF22933"/>
    </source>
</evidence>
<feature type="region of interest" description="Disordered" evidence="1">
    <location>
        <begin position="954"/>
        <end position="975"/>
    </location>
</feature>
<evidence type="ECO:0000313" key="7">
    <source>
        <dbReference type="EMBL" id="KAF2070285.1"/>
    </source>
</evidence>
<keyword evidence="2" id="KW-0812">Transmembrane</keyword>
<proteinExistence type="predicted"/>
<dbReference type="Pfam" id="PF24893">
    <property type="entry name" value="DUF7743"/>
    <property type="match status" value="1"/>
</dbReference>
<dbReference type="PANTHER" id="PTHR31378">
    <property type="entry name" value="EGF-LIKE DOMAIN-CONTAINING PROTEIN-RELATED-RELATED"/>
    <property type="match status" value="1"/>
</dbReference>
<keyword evidence="2" id="KW-1133">Transmembrane helix</keyword>
<dbReference type="EMBL" id="AJWJ01000513">
    <property type="protein sequence ID" value="KAF2070285.1"/>
    <property type="molecule type" value="Genomic_DNA"/>
</dbReference>
<feature type="transmembrane region" description="Helical" evidence="2">
    <location>
        <begin position="1271"/>
        <end position="1294"/>
    </location>
</feature>
<keyword evidence="8" id="KW-1185">Reference proteome</keyword>
<reference evidence="7" key="1">
    <citation type="submission" date="2020-01" db="EMBL/GenBank/DDBJ databases">
        <title>Development of genomics and gene disruption for Polysphondylium violaceum indicates a role for the polyketide synthase stlB in stalk morphogenesis.</title>
        <authorList>
            <person name="Narita B."/>
            <person name="Kawabe Y."/>
            <person name="Kin K."/>
            <person name="Saito T."/>
            <person name="Gibbs R."/>
            <person name="Kuspa A."/>
            <person name="Muzny D."/>
            <person name="Queller D."/>
            <person name="Richards S."/>
            <person name="Strassman J."/>
            <person name="Sucgang R."/>
            <person name="Worley K."/>
            <person name="Schaap P."/>
        </authorList>
    </citation>
    <scope>NUCLEOTIDE SEQUENCE</scope>
    <source>
        <strain evidence="7">QSvi11</strain>
    </source>
</reference>
<dbReference type="InterPro" id="IPR056645">
    <property type="entry name" value="DUF7743"/>
</dbReference>
<feature type="domain" description="DUF7743" evidence="5">
    <location>
        <begin position="384"/>
        <end position="467"/>
    </location>
</feature>
<comment type="caution">
    <text evidence="7">The sequence shown here is derived from an EMBL/GenBank/DDBJ whole genome shotgun (WGS) entry which is preliminary data.</text>
</comment>
<feature type="domain" description="DUF7035" evidence="4">
    <location>
        <begin position="591"/>
        <end position="734"/>
    </location>
</feature>
<evidence type="ECO:0000259" key="6">
    <source>
        <dbReference type="Pfam" id="PF25820"/>
    </source>
</evidence>
<organism evidence="7 8">
    <name type="scientific">Polysphondylium violaceum</name>
    <dbReference type="NCBI Taxonomy" id="133409"/>
    <lineage>
        <taxon>Eukaryota</taxon>
        <taxon>Amoebozoa</taxon>
        <taxon>Evosea</taxon>
        <taxon>Eumycetozoa</taxon>
        <taxon>Dictyostelia</taxon>
        <taxon>Dictyosteliales</taxon>
        <taxon>Dictyosteliaceae</taxon>
        <taxon>Polysphondylium</taxon>
    </lineage>
</organism>
<dbReference type="Pfam" id="PF22933">
    <property type="entry name" value="ComC_SSD"/>
    <property type="match status" value="1"/>
</dbReference>
<evidence type="ECO:0000256" key="1">
    <source>
        <dbReference type="SAM" id="MobiDB-lite"/>
    </source>
</evidence>
<feature type="compositionally biased region" description="Low complexity" evidence="1">
    <location>
        <begin position="954"/>
        <end position="973"/>
    </location>
</feature>
<name>A0A8J4PLP7_9MYCE</name>